<dbReference type="SMART" id="SM00049">
    <property type="entry name" value="DEP"/>
    <property type="match status" value="1"/>
</dbReference>
<dbReference type="Pfam" id="PF00610">
    <property type="entry name" value="DEP"/>
    <property type="match status" value="1"/>
</dbReference>
<gene>
    <name evidence="7" type="ORF">E4U09_000353</name>
</gene>
<feature type="compositionally biased region" description="Low complexity" evidence="5">
    <location>
        <begin position="908"/>
        <end position="918"/>
    </location>
</feature>
<feature type="compositionally biased region" description="Basic and acidic residues" evidence="5">
    <location>
        <begin position="733"/>
        <end position="747"/>
    </location>
</feature>
<feature type="region of interest" description="Disordered" evidence="5">
    <location>
        <begin position="885"/>
        <end position="976"/>
    </location>
</feature>
<evidence type="ECO:0000256" key="2">
    <source>
        <dbReference type="ARBA" id="ARBA00005643"/>
    </source>
</evidence>
<dbReference type="InterPro" id="IPR036390">
    <property type="entry name" value="WH_DNA-bd_sf"/>
</dbReference>
<feature type="compositionally biased region" description="Polar residues" evidence="5">
    <location>
        <begin position="948"/>
        <end position="968"/>
    </location>
</feature>
<dbReference type="InterPro" id="IPR048255">
    <property type="entry name" value="IML1_N"/>
</dbReference>
<dbReference type="Pfam" id="PF12257">
    <property type="entry name" value="IML1"/>
    <property type="match status" value="1"/>
</dbReference>
<feature type="region of interest" description="Disordered" evidence="5">
    <location>
        <begin position="397"/>
        <end position="418"/>
    </location>
</feature>
<feature type="region of interest" description="Disordered" evidence="5">
    <location>
        <begin position="1420"/>
        <end position="1499"/>
    </location>
</feature>
<dbReference type="GO" id="GO:1990130">
    <property type="term" value="C:GATOR1 complex"/>
    <property type="evidence" value="ECO:0007669"/>
    <property type="project" value="TreeGrafter"/>
</dbReference>
<dbReference type="GO" id="GO:0005774">
    <property type="term" value="C:vacuolar membrane"/>
    <property type="evidence" value="ECO:0007669"/>
    <property type="project" value="UniProtKB-SubCell"/>
</dbReference>
<evidence type="ECO:0000313" key="8">
    <source>
        <dbReference type="Proteomes" id="UP000707071"/>
    </source>
</evidence>
<organism evidence="7 8">
    <name type="scientific">Claviceps aff. purpurea</name>
    <dbReference type="NCBI Taxonomy" id="1967640"/>
    <lineage>
        <taxon>Eukaryota</taxon>
        <taxon>Fungi</taxon>
        <taxon>Dikarya</taxon>
        <taxon>Ascomycota</taxon>
        <taxon>Pezizomycotina</taxon>
        <taxon>Sordariomycetes</taxon>
        <taxon>Hypocreomycetidae</taxon>
        <taxon>Hypocreales</taxon>
        <taxon>Clavicipitaceae</taxon>
        <taxon>Claviceps</taxon>
    </lineage>
</organism>
<comment type="similarity">
    <text evidence="2">Belongs to the IML1 family.</text>
</comment>
<protein>
    <recommendedName>
        <fullName evidence="3">Vacuolar membrane-associated protein IML1</fullName>
    </recommendedName>
    <alternativeName>
        <fullName evidence="4">Vacuolar membrane-associated protein iml1</fullName>
    </alternativeName>
</protein>
<dbReference type="Pfam" id="PF19418">
    <property type="entry name" value="DEPDC5_CTD"/>
    <property type="match status" value="1"/>
</dbReference>
<keyword evidence="8" id="KW-1185">Reference proteome</keyword>
<evidence type="ECO:0000256" key="4">
    <source>
        <dbReference type="ARBA" id="ARBA00021881"/>
    </source>
</evidence>
<feature type="compositionally biased region" description="Polar residues" evidence="5">
    <location>
        <begin position="1791"/>
        <end position="1804"/>
    </location>
</feature>
<dbReference type="PANTHER" id="PTHR13179:SF8">
    <property type="entry name" value="GATOR COMPLEX PROTEIN DEPDC5"/>
    <property type="match status" value="1"/>
</dbReference>
<dbReference type="InterPro" id="IPR045838">
    <property type="entry name" value="DEPDC5_CTD"/>
</dbReference>
<feature type="compositionally biased region" description="Low complexity" evidence="5">
    <location>
        <begin position="34"/>
        <end position="48"/>
    </location>
</feature>
<dbReference type="InterPro" id="IPR027244">
    <property type="entry name" value="IML1"/>
</dbReference>
<feature type="region of interest" description="Disordered" evidence="5">
    <location>
        <begin position="719"/>
        <end position="793"/>
    </location>
</feature>
<proteinExistence type="inferred from homology"/>
<dbReference type="InterPro" id="IPR000591">
    <property type="entry name" value="DEP_dom"/>
</dbReference>
<dbReference type="EMBL" id="SRRH01000109">
    <property type="protein sequence ID" value="KAG6298921.1"/>
    <property type="molecule type" value="Genomic_DNA"/>
</dbReference>
<evidence type="ECO:0000256" key="3">
    <source>
        <dbReference type="ARBA" id="ARBA00018529"/>
    </source>
</evidence>
<dbReference type="GO" id="GO:0005096">
    <property type="term" value="F:GTPase activator activity"/>
    <property type="evidence" value="ECO:0007669"/>
    <property type="project" value="InterPro"/>
</dbReference>
<feature type="region of interest" description="Disordered" evidence="5">
    <location>
        <begin position="510"/>
        <end position="539"/>
    </location>
</feature>
<accession>A0A9P7QJ40</accession>
<evidence type="ECO:0000256" key="1">
    <source>
        <dbReference type="ARBA" id="ARBA00004148"/>
    </source>
</evidence>
<reference evidence="7 8" key="1">
    <citation type="journal article" date="2020" name="bioRxiv">
        <title>Whole genome comparisons of ergot fungi reveals the divergence and evolution of species within the genus Claviceps are the result of varying mechanisms driving genome evolution and host range expansion.</title>
        <authorList>
            <person name="Wyka S.A."/>
            <person name="Mondo S.J."/>
            <person name="Liu M."/>
            <person name="Dettman J."/>
            <person name="Nalam V."/>
            <person name="Broders K.D."/>
        </authorList>
    </citation>
    <scope>NUCLEOTIDE SEQUENCE [LARGE SCALE GENOMIC DNA]</scope>
    <source>
        <strain evidence="7 8">Clav52</strain>
    </source>
</reference>
<dbReference type="InterPro" id="IPR036388">
    <property type="entry name" value="WH-like_DNA-bd_sf"/>
</dbReference>
<feature type="region of interest" description="Disordered" evidence="5">
    <location>
        <begin position="1791"/>
        <end position="1832"/>
    </location>
</feature>
<feature type="compositionally biased region" description="Basic and acidic residues" evidence="5">
    <location>
        <begin position="401"/>
        <end position="414"/>
    </location>
</feature>
<feature type="compositionally biased region" description="Basic residues" evidence="5">
    <location>
        <begin position="719"/>
        <end position="731"/>
    </location>
</feature>
<dbReference type="GO" id="GO:1904262">
    <property type="term" value="P:negative regulation of TORC1 signaling"/>
    <property type="evidence" value="ECO:0007669"/>
    <property type="project" value="TreeGrafter"/>
</dbReference>
<dbReference type="PANTHER" id="PTHR13179">
    <property type="entry name" value="DEP DOMAIN CONTAINING PROTEIN 5"/>
    <property type="match status" value="1"/>
</dbReference>
<evidence type="ECO:0000256" key="5">
    <source>
        <dbReference type="SAM" id="MobiDB-lite"/>
    </source>
</evidence>
<dbReference type="GO" id="GO:0035556">
    <property type="term" value="P:intracellular signal transduction"/>
    <property type="evidence" value="ECO:0007669"/>
    <property type="project" value="InterPro"/>
</dbReference>
<feature type="compositionally biased region" description="Low complexity" evidence="5">
    <location>
        <begin position="885"/>
        <end position="899"/>
    </location>
</feature>
<feature type="compositionally biased region" description="Basic and acidic residues" evidence="5">
    <location>
        <begin position="1428"/>
        <end position="1497"/>
    </location>
</feature>
<sequence>MSRHAGHNLPGPRRGPRWSHLQQAPSVRFDRSSAESPSSPGSASAHSTAGEDKRRNSERCCTISINDGFSKDEALLNLDRFDGHVVPGMLMALVPLRGDSKMANATDGYGSANKQAVENLESSGIEASSSRDHENDLRHAFIFVAKDMPKETKARHPDVDVHVARHVADAFGLKKGSQAFLRPLDKAHPAVAATHVEISFKDQYLSRADMWRLVTGEMTQRTVYKGQFIFFLGTIKAQVTAVYVNGQTVQSAFFGKDTRPIFRSESARYVLFIQMAREMWDFDPEASGEITFDKVVNGFLPALFKRWAALKVKHLVSIVMFSRVEYDTGISADIVNSSSLNEYYTGLQQSGHRRPYKDFYRVVVSEMASDEWTTILNQLKKEFNYFRRDISMHHQTANGLKHADSEGENGKDGASHPIKAESSLSVHGNVLEAINMAASRFSYDHIDRDLTRTGISIVVLTPGPGIFEVDYETLRRTTEALVGNGIGIDLVCMANMPLHSAPLFKYRNPQYSDEGRSGQATALSRSFQSRGSTPNQRTPVLGSIPSLSGSFSPVKAPNSAGRLQTLALTGASEMYCYALPQWLHISYWSGKSAESLSYAGIALSVSNNAEQEDEDWFKVRCRMYDLQMRSILDANEIETAPLQTDPNYPAFSIQASAILKRRAAEFGEFVFIPSKHAPTALFDHVYGHRKFASDKLARTGEKLLWKQLQDYDNAKAKLTKGRHHQLRRPLSRNKVDLDDAARRHQIDDGSGASFPERKATTHLQSSIKFSMSSADIEKPDPSTPTSTATPAPSIAPASAFASASASAFAPSPTPAPAPESAPQPSLQPAPEAAQAEPRLRKASLMKMPSFMRQISLGQRGFGVAAPKVAAVEAKAEAINAAAVLSSPKVKPPSKSNLLSGPRLLTPQTLTSRSSSLSLRSRKKSEASDTTLDGTLATPSIPISRDGLSGSSPAASELKTASPSMSTSYREARRGNLPEDKDVRFSNVLRAEDAQRVYTKKLRAGVVPELPTTLSPTTAITPWLTLLNPSRPESYKIDDTLLYSRWQHVFPRTSDMKIQKWKTLCCPAAVPLTTEYFPSKAQFDTEYLRHPYNVDQNVDDDILDEPKARKAFMKELISMRFSQGFQVVIGPLVARAFGQKIIKMDDIFSRDQTLDEGTSVFMSVGNTIHQLSCSKGTEVEVTIHRRKPTDSTPESRSFPSTYRPAIRTVMGSEYENRSIDILTPRPERNWNTIDSYLAGHYDEMQDSLGFWRARFVLVPLSARHPSIPRLHTGDNQEELRIEGIKKLAQLWQRNQYVPPSDSVYQAAIKRRSVIDIVYKTEDPSVVIAAELESLPILESLDGIQWKKQLVTRKEQFRKTHLNLGALADAMQQPVENGGVPLRNRRWHLRMHTSAFIGSDMTTWLLDNFEDLNSREEAEELGNILMVPNDPRDKNKGKGKDKDKNREKEEEKDESKDQERDKAKEKDKDKEKDDGEGKETAKDNEREKDGPEAKPDKAKGLFIHVQKRHNFRDGNYFYQIAPEFAKSRPGWFGGGGRRDIPSPVPPVSDDSCDSPRLGMPRPLAKDLTKSPASFGFSSASGQVPKNRPRVMLSKMIRYDIDPRKRSQRPERIDLHYDRLHNPDNCYQIRLGWMTATSKLVEDALESWEREVSQYGLRLVEVPIHEACRIMNTNPFRKPSVIQLSVRPPEERPETYYDPNSSKNFYQIAILKSFDFVLDMEAADNFPADVDVSYSWGKPDFKYTQYMHRSGTLLAQVNDDGDFLLVANRLYNQRSHMARDKEIRNHLVFSDPSSTLPSNGRVNTHLPSSYAPDNASDAHIPAPSPQVRPTSYFSPISRASDAPASAAARALYYADPDVLQNDFEDFCRNESALTAFYKDVLERGPQRPFGTPASTATTLSIGGMEPIPEASIPSLGLPPGVLGDRYSGADGQNVAAGASMRVNKPTAFLRRGSVQYDGLGGGSKSK</sequence>
<feature type="compositionally biased region" description="Polar residues" evidence="5">
    <location>
        <begin position="518"/>
        <end position="538"/>
    </location>
</feature>
<dbReference type="Gene3D" id="1.10.10.10">
    <property type="entry name" value="Winged helix-like DNA-binding domain superfamily/Winged helix DNA-binding domain"/>
    <property type="match status" value="1"/>
</dbReference>
<dbReference type="SUPFAM" id="SSF46785">
    <property type="entry name" value="Winged helix' DNA-binding domain"/>
    <property type="match status" value="1"/>
</dbReference>
<name>A0A9P7QJ40_9HYPO</name>
<dbReference type="PROSITE" id="PS50186">
    <property type="entry name" value="DEP"/>
    <property type="match status" value="1"/>
</dbReference>
<dbReference type="GO" id="GO:0010508">
    <property type="term" value="P:positive regulation of autophagy"/>
    <property type="evidence" value="ECO:0007669"/>
    <property type="project" value="TreeGrafter"/>
</dbReference>
<feature type="compositionally biased region" description="Polar residues" evidence="5">
    <location>
        <begin position="761"/>
        <end position="773"/>
    </location>
</feature>
<comment type="subcellular location">
    <subcellularLocation>
        <location evidence="1">Vacuole membrane</location>
        <topology evidence="1">Peripheral membrane protein</topology>
    </subcellularLocation>
</comment>
<dbReference type="Proteomes" id="UP000707071">
    <property type="component" value="Unassembled WGS sequence"/>
</dbReference>
<feature type="domain" description="DEP" evidence="6">
    <location>
        <begin position="1374"/>
        <end position="1424"/>
    </location>
</feature>
<feature type="compositionally biased region" description="Pro residues" evidence="5">
    <location>
        <begin position="811"/>
        <end position="827"/>
    </location>
</feature>
<feature type="region of interest" description="Disordered" evidence="5">
    <location>
        <begin position="1"/>
        <end position="57"/>
    </location>
</feature>
<feature type="compositionally biased region" description="Low complexity" evidence="5">
    <location>
        <begin position="783"/>
        <end position="793"/>
    </location>
</feature>
<comment type="caution">
    <text evidence="7">The sequence shown here is derived from an EMBL/GenBank/DDBJ whole genome shotgun (WGS) entry which is preliminary data.</text>
</comment>
<evidence type="ECO:0000259" key="6">
    <source>
        <dbReference type="PROSITE" id="PS50186"/>
    </source>
</evidence>
<evidence type="ECO:0000313" key="7">
    <source>
        <dbReference type="EMBL" id="KAG6298921.1"/>
    </source>
</evidence>
<feature type="region of interest" description="Disordered" evidence="5">
    <location>
        <begin position="805"/>
        <end position="837"/>
    </location>
</feature>